<reference evidence="8 9" key="1">
    <citation type="submission" date="2019-03" db="EMBL/GenBank/DDBJ databases">
        <title>Genomic Encyclopedia of Type Strains, Phase IV (KMG-IV): sequencing the most valuable type-strain genomes for metagenomic binning, comparative biology and taxonomic classification.</title>
        <authorList>
            <person name="Goeker M."/>
        </authorList>
    </citation>
    <scope>NUCLEOTIDE SEQUENCE [LARGE SCALE GENOMIC DNA]</scope>
    <source>
        <strain evidence="8 9">DSM 45765</strain>
    </source>
</reference>
<dbReference type="InterPro" id="IPR013786">
    <property type="entry name" value="AcylCoA_DH/ox_N"/>
</dbReference>
<dbReference type="RefSeq" id="WP_207894665.1">
    <property type="nucleotide sequence ID" value="NZ_SLXQ01000015.1"/>
</dbReference>
<sequence>MRFAPTAEQQDLRIAVRELMRDRCPSSVVRAEPDDPAINGLAEEICRMGALGLLVAERDGGLGLDENYLVPLMVETGWAAAPLPLVDSIAFAPGLLSHAGYSDGPDYRKRWCVADPAKRAETRFGQPAGLLLRGGFGGTGAVQLVDLDTAVRSHLAAMDPSADVHDVRGGQELAIVDDPVLVRQAWQRGVLAAAAQLIGLARHMLEMTVDYVAGRTQFGVPVGSFQAVKHRLATALLAVEFAAPVVDRAGHSMASANPGADRDVSSAKALASEAARAVGREAIQCHGAMGYTTEYDLQLYLKRAWALAADWGSASWHRARLAGHLGMSLTGSTPAG</sequence>
<dbReference type="InterPro" id="IPR037069">
    <property type="entry name" value="AcylCoA_DH/ox_N_sf"/>
</dbReference>
<keyword evidence="5" id="KW-0560">Oxidoreductase</keyword>
<comment type="caution">
    <text evidence="8">The sequence shown here is derived from an EMBL/GenBank/DDBJ whole genome shotgun (WGS) entry which is preliminary data.</text>
</comment>
<evidence type="ECO:0000256" key="3">
    <source>
        <dbReference type="ARBA" id="ARBA00022630"/>
    </source>
</evidence>
<protein>
    <recommendedName>
        <fullName evidence="10">Alkylation response protein AidB-like acyl-CoA dehydrogenase</fullName>
    </recommendedName>
</protein>
<dbReference type="Gene3D" id="1.20.140.10">
    <property type="entry name" value="Butyryl-CoA Dehydrogenase, subunit A, domain 3"/>
    <property type="match status" value="1"/>
</dbReference>
<dbReference type="GO" id="GO:0050660">
    <property type="term" value="F:flavin adenine dinucleotide binding"/>
    <property type="evidence" value="ECO:0007669"/>
    <property type="project" value="InterPro"/>
</dbReference>
<comment type="similarity">
    <text evidence="2">Belongs to the acyl-CoA dehydrogenase family.</text>
</comment>
<comment type="cofactor">
    <cofactor evidence="1">
        <name>FAD</name>
        <dbReference type="ChEBI" id="CHEBI:57692"/>
    </cofactor>
</comment>
<evidence type="ECO:0000313" key="8">
    <source>
        <dbReference type="EMBL" id="TCP45740.1"/>
    </source>
</evidence>
<dbReference type="SUPFAM" id="SSF47203">
    <property type="entry name" value="Acyl-CoA dehydrogenase C-terminal domain-like"/>
    <property type="match status" value="1"/>
</dbReference>
<accession>A0A4R2Q9Z4</accession>
<organism evidence="8 9">
    <name type="scientific">Tamaricihabitans halophyticus</name>
    <dbReference type="NCBI Taxonomy" id="1262583"/>
    <lineage>
        <taxon>Bacteria</taxon>
        <taxon>Bacillati</taxon>
        <taxon>Actinomycetota</taxon>
        <taxon>Actinomycetes</taxon>
        <taxon>Pseudonocardiales</taxon>
        <taxon>Pseudonocardiaceae</taxon>
        <taxon>Tamaricihabitans</taxon>
    </lineage>
</organism>
<evidence type="ECO:0000259" key="6">
    <source>
        <dbReference type="Pfam" id="PF00441"/>
    </source>
</evidence>
<proteinExistence type="inferred from homology"/>
<dbReference type="GO" id="GO:0003995">
    <property type="term" value="F:acyl-CoA dehydrogenase activity"/>
    <property type="evidence" value="ECO:0007669"/>
    <property type="project" value="TreeGrafter"/>
</dbReference>
<dbReference type="PANTHER" id="PTHR43884:SF20">
    <property type="entry name" value="ACYL-COA DEHYDROGENASE FADE28"/>
    <property type="match status" value="1"/>
</dbReference>
<dbReference type="AlphaFoldDB" id="A0A4R2Q9Z4"/>
<evidence type="ECO:0000256" key="4">
    <source>
        <dbReference type="ARBA" id="ARBA00022827"/>
    </source>
</evidence>
<evidence type="ECO:0000256" key="5">
    <source>
        <dbReference type="ARBA" id="ARBA00023002"/>
    </source>
</evidence>
<evidence type="ECO:0008006" key="10">
    <source>
        <dbReference type="Google" id="ProtNLM"/>
    </source>
</evidence>
<keyword evidence="4" id="KW-0274">FAD</keyword>
<dbReference type="Gene3D" id="1.10.540.10">
    <property type="entry name" value="Acyl-CoA dehydrogenase/oxidase, N-terminal domain"/>
    <property type="match status" value="1"/>
</dbReference>
<keyword evidence="9" id="KW-1185">Reference proteome</keyword>
<dbReference type="InterPro" id="IPR009075">
    <property type="entry name" value="AcylCo_DH/oxidase_C"/>
</dbReference>
<evidence type="ECO:0000256" key="1">
    <source>
        <dbReference type="ARBA" id="ARBA00001974"/>
    </source>
</evidence>
<evidence type="ECO:0000259" key="7">
    <source>
        <dbReference type="Pfam" id="PF02771"/>
    </source>
</evidence>
<dbReference type="InterPro" id="IPR009100">
    <property type="entry name" value="AcylCoA_DH/oxidase_NM_dom_sf"/>
</dbReference>
<dbReference type="SUPFAM" id="SSF56645">
    <property type="entry name" value="Acyl-CoA dehydrogenase NM domain-like"/>
    <property type="match status" value="1"/>
</dbReference>
<dbReference type="Pfam" id="PF02771">
    <property type="entry name" value="Acyl-CoA_dh_N"/>
    <property type="match status" value="1"/>
</dbReference>
<dbReference type="EMBL" id="SLXQ01000015">
    <property type="protein sequence ID" value="TCP45740.1"/>
    <property type="molecule type" value="Genomic_DNA"/>
</dbReference>
<dbReference type="Pfam" id="PF00441">
    <property type="entry name" value="Acyl-CoA_dh_1"/>
    <property type="match status" value="1"/>
</dbReference>
<dbReference type="Proteomes" id="UP000294911">
    <property type="component" value="Unassembled WGS sequence"/>
</dbReference>
<feature type="domain" description="Acyl-CoA dehydrogenase/oxidase C-terminal" evidence="6">
    <location>
        <begin position="191"/>
        <end position="322"/>
    </location>
</feature>
<name>A0A4R2Q9Z4_9PSEU</name>
<keyword evidence="3" id="KW-0285">Flavoprotein</keyword>
<evidence type="ECO:0000313" key="9">
    <source>
        <dbReference type="Proteomes" id="UP000294911"/>
    </source>
</evidence>
<dbReference type="PANTHER" id="PTHR43884">
    <property type="entry name" value="ACYL-COA DEHYDROGENASE"/>
    <property type="match status" value="1"/>
</dbReference>
<feature type="domain" description="Acyl-CoA dehydrogenase/oxidase N-terminal" evidence="7">
    <location>
        <begin position="6"/>
        <end position="86"/>
    </location>
</feature>
<gene>
    <name evidence="8" type="ORF">EV191_11520</name>
</gene>
<dbReference type="InterPro" id="IPR036250">
    <property type="entry name" value="AcylCo_DH-like_C"/>
</dbReference>
<evidence type="ECO:0000256" key="2">
    <source>
        <dbReference type="ARBA" id="ARBA00009347"/>
    </source>
</evidence>